<dbReference type="RefSeq" id="WP_084854847.1">
    <property type="nucleotide sequence ID" value="NZ_NBWC01000006.1"/>
</dbReference>
<evidence type="ECO:0000313" key="1">
    <source>
        <dbReference type="EMBL" id="ORL66661.1"/>
    </source>
</evidence>
<accession>A0A1X1A450</accession>
<reference evidence="1 2" key="1">
    <citation type="submission" date="2017-04" db="EMBL/GenBank/DDBJ databases">
        <title>Presence of VIM-2 positive Pseudomonas species in chickens and their surrounding environment.</title>
        <authorList>
            <person name="Zhang R."/>
        </authorList>
    </citation>
    <scope>NUCLEOTIDE SEQUENCE [LARGE SCALE GENOMIC DNA]</scope>
    <source>
        <strain evidence="1 2">DZ-C18</strain>
    </source>
</reference>
<gene>
    <name evidence="1" type="ORF">B7H17_05120</name>
</gene>
<dbReference type="Proteomes" id="UP000193675">
    <property type="component" value="Unassembled WGS sequence"/>
</dbReference>
<protein>
    <submittedName>
        <fullName evidence="1">Uncharacterized protein</fullName>
    </submittedName>
</protein>
<comment type="caution">
    <text evidence="1">The sequence shown here is derived from an EMBL/GenBank/DDBJ whole genome shotgun (WGS) entry which is preliminary data.</text>
</comment>
<name>A0A1X1A450_PSEPU</name>
<organism evidence="1 2">
    <name type="scientific">Pseudomonas putida</name>
    <name type="common">Arthrobacter siderocapsulatus</name>
    <dbReference type="NCBI Taxonomy" id="303"/>
    <lineage>
        <taxon>Bacteria</taxon>
        <taxon>Pseudomonadati</taxon>
        <taxon>Pseudomonadota</taxon>
        <taxon>Gammaproteobacteria</taxon>
        <taxon>Pseudomonadales</taxon>
        <taxon>Pseudomonadaceae</taxon>
        <taxon>Pseudomonas</taxon>
    </lineage>
</organism>
<proteinExistence type="predicted"/>
<evidence type="ECO:0000313" key="2">
    <source>
        <dbReference type="Proteomes" id="UP000193675"/>
    </source>
</evidence>
<dbReference type="OrthoDB" id="6904526at2"/>
<dbReference type="EMBL" id="NBWC01000006">
    <property type="protein sequence ID" value="ORL66661.1"/>
    <property type="molecule type" value="Genomic_DNA"/>
</dbReference>
<dbReference type="AlphaFoldDB" id="A0A1X1A450"/>
<sequence length="71" mass="7829">MTTPIFPSIIDDQVAEVAQAVPDDRILMVFKGLTMEDAMNQARLAHIENPAAWSGRAYLCGMCTLAYEVRA</sequence>